<gene>
    <name evidence="6" type="ORF">EDD36DRAFT_459430</name>
</gene>
<dbReference type="PANTHER" id="PTHR35371">
    <property type="entry name" value="INNER MEMBRANE PROTEIN"/>
    <property type="match status" value="1"/>
</dbReference>
<dbReference type="GO" id="GO:0016020">
    <property type="term" value="C:membrane"/>
    <property type="evidence" value="ECO:0007669"/>
    <property type="project" value="UniProtKB-SubCell"/>
</dbReference>
<evidence type="ECO:0000313" key="7">
    <source>
        <dbReference type="Proteomes" id="UP001203852"/>
    </source>
</evidence>
<keyword evidence="2 5" id="KW-0812">Transmembrane</keyword>
<comment type="subcellular location">
    <subcellularLocation>
        <location evidence="1">Membrane</location>
    </subcellularLocation>
</comment>
<evidence type="ECO:0000256" key="1">
    <source>
        <dbReference type="ARBA" id="ARBA00004370"/>
    </source>
</evidence>
<dbReference type="InterPro" id="IPR023352">
    <property type="entry name" value="MAPEG-like_dom_sf"/>
</dbReference>
<evidence type="ECO:0000256" key="4">
    <source>
        <dbReference type="ARBA" id="ARBA00023136"/>
    </source>
</evidence>
<evidence type="ECO:0000256" key="2">
    <source>
        <dbReference type="ARBA" id="ARBA00022692"/>
    </source>
</evidence>
<evidence type="ECO:0000256" key="5">
    <source>
        <dbReference type="SAM" id="Phobius"/>
    </source>
</evidence>
<dbReference type="EMBL" id="MU404350">
    <property type="protein sequence ID" value="KAI1617752.1"/>
    <property type="molecule type" value="Genomic_DNA"/>
</dbReference>
<dbReference type="Gene3D" id="1.20.120.550">
    <property type="entry name" value="Membrane associated eicosanoid/glutathione metabolism-like domain"/>
    <property type="match status" value="1"/>
</dbReference>
<name>A0AAN6IGZ9_9EURO</name>
<keyword evidence="4 5" id="KW-0472">Membrane</keyword>
<accession>A0AAN6IGZ9</accession>
<organism evidence="6 7">
    <name type="scientific">Exophiala viscosa</name>
    <dbReference type="NCBI Taxonomy" id="2486360"/>
    <lineage>
        <taxon>Eukaryota</taxon>
        <taxon>Fungi</taxon>
        <taxon>Dikarya</taxon>
        <taxon>Ascomycota</taxon>
        <taxon>Pezizomycotina</taxon>
        <taxon>Eurotiomycetes</taxon>
        <taxon>Chaetothyriomycetidae</taxon>
        <taxon>Chaetothyriales</taxon>
        <taxon>Herpotrichiellaceae</taxon>
        <taxon>Exophiala</taxon>
    </lineage>
</organism>
<comment type="caution">
    <text evidence="6">The sequence shown here is derived from an EMBL/GenBank/DDBJ whole genome shotgun (WGS) entry which is preliminary data.</text>
</comment>
<reference evidence="6" key="1">
    <citation type="journal article" date="2022" name="bioRxiv">
        <title>Deciphering the potential niche of two novel black yeast fungi from a biological soil crust based on their genomes, phenotypes, and melanin regulation.</title>
        <authorList>
            <consortium name="DOE Joint Genome Institute"/>
            <person name="Carr E.C."/>
            <person name="Barton Q."/>
            <person name="Grambo S."/>
            <person name="Sullivan M."/>
            <person name="Renfro C.M."/>
            <person name="Kuo A."/>
            <person name="Pangilinan J."/>
            <person name="Lipzen A."/>
            <person name="Keymanesh K."/>
            <person name="Savage E."/>
            <person name="Barry K."/>
            <person name="Grigoriev I.V."/>
            <person name="Riekhof W.R."/>
            <person name="Harris S.S."/>
        </authorList>
    </citation>
    <scope>NUCLEOTIDE SEQUENCE</scope>
    <source>
        <strain evidence="6">JF 03-4F</strain>
    </source>
</reference>
<dbReference type="Pfam" id="PF01124">
    <property type="entry name" value="MAPEG"/>
    <property type="match status" value="1"/>
</dbReference>
<feature type="transmembrane region" description="Helical" evidence="5">
    <location>
        <begin position="107"/>
        <end position="128"/>
    </location>
</feature>
<dbReference type="AlphaFoldDB" id="A0AAN6IGZ9"/>
<evidence type="ECO:0000256" key="3">
    <source>
        <dbReference type="ARBA" id="ARBA00022989"/>
    </source>
</evidence>
<feature type="transmembrane region" description="Helical" evidence="5">
    <location>
        <begin position="84"/>
        <end position="101"/>
    </location>
</feature>
<protein>
    <submittedName>
        <fullName evidence="6">Uncharacterized protein</fullName>
    </submittedName>
</protein>
<dbReference type="SUPFAM" id="SSF161084">
    <property type="entry name" value="MAPEG domain-like"/>
    <property type="match status" value="1"/>
</dbReference>
<dbReference type="InterPro" id="IPR001129">
    <property type="entry name" value="Membr-assoc_MAPEG"/>
</dbReference>
<keyword evidence="7" id="KW-1185">Reference proteome</keyword>
<proteinExistence type="predicted"/>
<dbReference type="PANTHER" id="PTHR35371:SF2">
    <property type="entry name" value="MAPEG FAMILY PROTEIN"/>
    <property type="match status" value="1"/>
</dbReference>
<keyword evidence="3 5" id="KW-1133">Transmembrane helix</keyword>
<evidence type="ECO:0000313" key="6">
    <source>
        <dbReference type="EMBL" id="KAI1617752.1"/>
    </source>
</evidence>
<feature type="transmembrane region" description="Helical" evidence="5">
    <location>
        <begin position="12"/>
        <end position="31"/>
    </location>
</feature>
<dbReference type="Proteomes" id="UP001203852">
    <property type="component" value="Unassembled WGS sequence"/>
</dbReference>
<sequence>MATSHLGISPTSYAAPAAFLAWNWAFAYLALSSRTLKQRYGIDHNGNPRQDLTKYAEAAIKEGKLTREQLEQIQRIEAASANSIDGFAFFATSVLFALITGVPKQSLIGACTTYTVARIVYGAVYVFISDNAYSQLRGISFWVGNASCLYLLWKGGRGGA</sequence>